<accession>A0A1V9VA77</accession>
<dbReference type="Proteomes" id="UP000192599">
    <property type="component" value="Unassembled WGS sequence"/>
</dbReference>
<protein>
    <submittedName>
        <fullName evidence="1">Uncharacterized protein</fullName>
    </submittedName>
</protein>
<evidence type="ECO:0000313" key="2">
    <source>
        <dbReference type="Proteomes" id="UP000192599"/>
    </source>
</evidence>
<dbReference type="AlphaFoldDB" id="A0A1V9VA77"/>
<organism evidence="1 2">
    <name type="scientific">Aliarcobacter cryaerophilus</name>
    <dbReference type="NCBI Taxonomy" id="28198"/>
    <lineage>
        <taxon>Bacteria</taxon>
        <taxon>Pseudomonadati</taxon>
        <taxon>Campylobacterota</taxon>
        <taxon>Epsilonproteobacteria</taxon>
        <taxon>Campylobacterales</taxon>
        <taxon>Arcobacteraceae</taxon>
        <taxon>Aliarcobacter</taxon>
    </lineage>
</organism>
<comment type="caution">
    <text evidence="1">The sequence shown here is derived from an EMBL/GenBank/DDBJ whole genome shotgun (WGS) entry which is preliminary data.</text>
</comment>
<reference evidence="1 2" key="1">
    <citation type="submission" date="2017-04" db="EMBL/GenBank/DDBJ databases">
        <title>Accumulation and expression of multiple antibiotic resistance genes in Arcobacter cryaerophilus that thrives in sewage.</title>
        <authorList>
            <person name="Millar J.A."/>
            <person name="Raghavan R."/>
        </authorList>
    </citation>
    <scope>NUCLEOTIDE SEQUENCE [LARGE SCALE GENOMIC DNA]</scope>
    <source>
        <strain evidence="1 2">AZT-1</strain>
    </source>
</reference>
<gene>
    <name evidence="1" type="ORF">AS859_08900</name>
</gene>
<evidence type="ECO:0000313" key="1">
    <source>
        <dbReference type="EMBL" id="OQR40902.1"/>
    </source>
</evidence>
<dbReference type="EMBL" id="LNTC01000158">
    <property type="protein sequence ID" value="OQR40902.1"/>
    <property type="molecule type" value="Genomic_DNA"/>
</dbReference>
<name>A0A1V9VA77_9BACT</name>
<sequence>MARDLIKVKTKEIVFDEIHIDFLNEVLDYYEKTLLERELSQLKKASHKGMTDILKNKINKNDWTGEDWL</sequence>
<proteinExistence type="predicted"/>